<dbReference type="InterPro" id="IPR029069">
    <property type="entry name" value="HotDog_dom_sf"/>
</dbReference>
<dbReference type="RefSeq" id="WP_154593811.1">
    <property type="nucleotide sequence ID" value="NZ_WLVL01000039.1"/>
</dbReference>
<protein>
    <submittedName>
        <fullName evidence="4">Thioesterase family protein</fullName>
    </submittedName>
</protein>
<comment type="caution">
    <text evidence="4">The sequence shown here is derived from an EMBL/GenBank/DDBJ whole genome shotgun (WGS) entry which is preliminary data.</text>
</comment>
<gene>
    <name evidence="4" type="ORF">GGG17_11295</name>
</gene>
<evidence type="ECO:0000259" key="3">
    <source>
        <dbReference type="Pfam" id="PF20789"/>
    </source>
</evidence>
<keyword evidence="5" id="KW-1185">Reference proteome</keyword>
<reference evidence="4 5" key="1">
    <citation type="submission" date="2019-11" db="EMBL/GenBank/DDBJ databases">
        <title>Whole genome sequencing identifies a novel species of the genus Arsenicicoccus isolated from human blood.</title>
        <authorList>
            <person name="Jeong J.H."/>
            <person name="Kweon O.J."/>
            <person name="Kim H.R."/>
            <person name="Kim T.-H."/>
            <person name="Ha S.-M."/>
            <person name="Lee M.-K."/>
        </authorList>
    </citation>
    <scope>NUCLEOTIDE SEQUENCE [LARGE SCALE GENOMIC DNA]</scope>
    <source>
        <strain evidence="4 5">MKL-02</strain>
    </source>
</reference>
<evidence type="ECO:0000313" key="4">
    <source>
        <dbReference type="EMBL" id="MTB72542.1"/>
    </source>
</evidence>
<name>A0A6I3IEX6_9MICO</name>
<feature type="region of interest" description="Disordered" evidence="1">
    <location>
        <begin position="1"/>
        <end position="31"/>
    </location>
</feature>
<evidence type="ECO:0000313" key="5">
    <source>
        <dbReference type="Proteomes" id="UP000431092"/>
    </source>
</evidence>
<dbReference type="Pfam" id="PF13622">
    <property type="entry name" value="4HBT_3"/>
    <property type="match status" value="1"/>
</dbReference>
<accession>A0A6I3IEX6</accession>
<dbReference type="Proteomes" id="UP000431092">
    <property type="component" value="Unassembled WGS sequence"/>
</dbReference>
<feature type="domain" description="Acyl-CoA thioesterase-like N-terminal HotDog" evidence="2">
    <location>
        <begin position="54"/>
        <end position="135"/>
    </location>
</feature>
<dbReference type="Gene3D" id="2.40.160.210">
    <property type="entry name" value="Acyl-CoA thioesterase, double hotdog domain"/>
    <property type="match status" value="1"/>
</dbReference>
<dbReference type="AlphaFoldDB" id="A0A6I3IEX6"/>
<evidence type="ECO:0000259" key="2">
    <source>
        <dbReference type="Pfam" id="PF13622"/>
    </source>
</evidence>
<sequence length="289" mass="31377">MTSAQPARPDRADPARPDRADPARPDPALLDSTTPAYYLALGDGRYRPTLHAQGAWNPWEQHMGPVAGLLAHAIDRHAPREDMQLARITYEILGVIPASEVEVRCETVRPGRTIELVEATLHAGSKAVVRATAWRLVTQDTSEVAGGFHAGLPHHDEVEVRSYEGVWGGGFIGSLSFRSVDGGEPGRGRVWISTDLDLVSGEETSGVARMLGLVDTANGVAVRQHPGEWMFPNVDLTVHLFRTPTLGWLGFDTEVTFGETGLGLTSSDLYDEHGPVGRAEQILTVRRLP</sequence>
<dbReference type="Pfam" id="PF20789">
    <property type="entry name" value="4HBT_3C"/>
    <property type="match status" value="1"/>
</dbReference>
<dbReference type="SUPFAM" id="SSF54637">
    <property type="entry name" value="Thioesterase/thiol ester dehydrase-isomerase"/>
    <property type="match status" value="1"/>
</dbReference>
<organism evidence="4 5">
    <name type="scientific">Arsenicicoccus cauae</name>
    <dbReference type="NCBI Taxonomy" id="2663847"/>
    <lineage>
        <taxon>Bacteria</taxon>
        <taxon>Bacillati</taxon>
        <taxon>Actinomycetota</taxon>
        <taxon>Actinomycetes</taxon>
        <taxon>Micrococcales</taxon>
        <taxon>Intrasporangiaceae</taxon>
        <taxon>Arsenicicoccus</taxon>
    </lineage>
</organism>
<dbReference type="InterPro" id="IPR049449">
    <property type="entry name" value="TesB_ACOT8-like_N"/>
</dbReference>
<proteinExistence type="predicted"/>
<dbReference type="InterPro" id="IPR042171">
    <property type="entry name" value="Acyl-CoA_hotdog"/>
</dbReference>
<evidence type="ECO:0000256" key="1">
    <source>
        <dbReference type="SAM" id="MobiDB-lite"/>
    </source>
</evidence>
<dbReference type="EMBL" id="WLVL01000039">
    <property type="protein sequence ID" value="MTB72542.1"/>
    <property type="molecule type" value="Genomic_DNA"/>
</dbReference>
<feature type="domain" description="Acyl-CoA thioesterase-like C-terminal" evidence="3">
    <location>
        <begin position="168"/>
        <end position="285"/>
    </location>
</feature>
<feature type="compositionally biased region" description="Basic and acidic residues" evidence="1">
    <location>
        <begin position="8"/>
        <end position="24"/>
    </location>
</feature>
<dbReference type="InterPro" id="IPR049450">
    <property type="entry name" value="ACOT8-like_C"/>
</dbReference>